<dbReference type="OrthoDB" id="4837680at2759"/>
<protein>
    <submittedName>
        <fullName evidence="1">Uncharacterized protein</fullName>
    </submittedName>
</protein>
<gene>
    <name evidence="1" type="ORF">CGGC5_v010517</name>
</gene>
<reference evidence="1 2" key="2">
    <citation type="submission" date="2020-04" db="EMBL/GenBank/DDBJ databases">
        <title>Genome sequencing and assembly of multiple isolates from the Colletotrichum gloeosporioides species complex.</title>
        <authorList>
            <person name="Gan P."/>
            <person name="Shirasu K."/>
        </authorList>
    </citation>
    <scope>NUCLEOTIDE SEQUENCE [LARGE SCALE GENOMIC DNA]</scope>
    <source>
        <strain evidence="1 2">Nara gc5</strain>
    </source>
</reference>
<dbReference type="InParanoid" id="A0A7J6IWV0"/>
<dbReference type="GeneID" id="43611640"/>
<evidence type="ECO:0000313" key="1">
    <source>
        <dbReference type="EMBL" id="KAF4480431.1"/>
    </source>
</evidence>
<dbReference type="EMBL" id="ANPB02000006">
    <property type="protein sequence ID" value="KAF4480431.1"/>
    <property type="molecule type" value="Genomic_DNA"/>
</dbReference>
<comment type="caution">
    <text evidence="1">The sequence shown here is derived from an EMBL/GenBank/DDBJ whole genome shotgun (WGS) entry which is preliminary data.</text>
</comment>
<keyword evidence="2" id="KW-1185">Reference proteome</keyword>
<organism evidence="1 2">
    <name type="scientific">Colletotrichum fructicola (strain Nara gc5)</name>
    <name type="common">Anthracnose fungus</name>
    <name type="synonym">Colletotrichum gloeosporioides (strain Nara gc5)</name>
    <dbReference type="NCBI Taxonomy" id="1213859"/>
    <lineage>
        <taxon>Eukaryota</taxon>
        <taxon>Fungi</taxon>
        <taxon>Dikarya</taxon>
        <taxon>Ascomycota</taxon>
        <taxon>Pezizomycotina</taxon>
        <taxon>Sordariomycetes</taxon>
        <taxon>Hypocreomycetidae</taxon>
        <taxon>Glomerellales</taxon>
        <taxon>Glomerellaceae</taxon>
        <taxon>Colletotrichum</taxon>
        <taxon>Colletotrichum gloeosporioides species complex</taxon>
    </lineage>
</organism>
<dbReference type="Proteomes" id="UP000011096">
    <property type="component" value="Unassembled WGS sequence"/>
</dbReference>
<evidence type="ECO:0000313" key="2">
    <source>
        <dbReference type="Proteomes" id="UP000011096"/>
    </source>
</evidence>
<proteinExistence type="predicted"/>
<reference evidence="1 2" key="1">
    <citation type="submission" date="2012-08" db="EMBL/GenBank/DDBJ databases">
        <authorList>
            <person name="Gan P.H.P."/>
            <person name="Ikeda K."/>
            <person name="Irieda H."/>
            <person name="Narusaka M."/>
            <person name="O'Connell R.J."/>
            <person name="Narusaka Y."/>
            <person name="Takano Y."/>
            <person name="Kubo Y."/>
            <person name="Shirasu K."/>
        </authorList>
    </citation>
    <scope>NUCLEOTIDE SEQUENCE [LARGE SCALE GENOMIC DNA]</scope>
    <source>
        <strain evidence="1 2">Nara gc5</strain>
    </source>
</reference>
<name>A0A7J6IWV0_COLFN</name>
<accession>A0A7J6IWV0</accession>
<sequence>MGFDVSEGTHFPGLTTFKLAATRTRVATATPANELDNLSAILEFRVKHAWRVNNQGKHEEAEEMAARLLVEPALSSVHQGWMHLLLAGSTHDYVHHANEAVRLFIEVLDENKPTATPH</sequence>
<dbReference type="RefSeq" id="XP_031876109.1">
    <property type="nucleotide sequence ID" value="XM_032027514.1"/>
</dbReference>
<dbReference type="AlphaFoldDB" id="A0A7J6IWV0"/>